<keyword evidence="3" id="KW-1185">Reference proteome</keyword>
<feature type="signal peptide" evidence="1">
    <location>
        <begin position="1"/>
        <end position="23"/>
    </location>
</feature>
<name>A0ABV0BZJ1_9SPHI</name>
<dbReference type="NCBIfam" id="NF047658">
    <property type="entry name" value="HYC_CC_PP"/>
    <property type="match status" value="1"/>
</dbReference>
<comment type="caution">
    <text evidence="2">The sequence shown here is derived from an EMBL/GenBank/DDBJ whole genome shotgun (WGS) entry which is preliminary data.</text>
</comment>
<gene>
    <name evidence="2" type="ORF">ABE541_19510</name>
</gene>
<dbReference type="InterPro" id="IPR058512">
    <property type="entry name" value="DUF8199"/>
</dbReference>
<sequence length="140" mass="15827">MKKLFVIFLSFVYLILSSGFAQYAHFCMGTATKEVTLTNINHNTNTPCAICASKEKGLEKKKKNCCKVETQIFKTDKASSKQAGFDFSLKIWGDVIPNRTLGAVFDKLSITNVSNNPNCLSDRIFPRTNPLYIFHCIYRI</sequence>
<organism evidence="2 3">
    <name type="scientific">Sphingobacterium kitahiroshimense</name>
    <dbReference type="NCBI Taxonomy" id="470446"/>
    <lineage>
        <taxon>Bacteria</taxon>
        <taxon>Pseudomonadati</taxon>
        <taxon>Bacteroidota</taxon>
        <taxon>Sphingobacteriia</taxon>
        <taxon>Sphingobacteriales</taxon>
        <taxon>Sphingobacteriaceae</taxon>
        <taxon>Sphingobacterium</taxon>
    </lineage>
</organism>
<feature type="chain" id="PRO_5047261059" evidence="1">
    <location>
        <begin position="24"/>
        <end position="140"/>
    </location>
</feature>
<dbReference type="Pfam" id="PF26622">
    <property type="entry name" value="DUF8199"/>
    <property type="match status" value="1"/>
</dbReference>
<proteinExistence type="predicted"/>
<evidence type="ECO:0000313" key="3">
    <source>
        <dbReference type="Proteomes" id="UP001409291"/>
    </source>
</evidence>
<evidence type="ECO:0000256" key="1">
    <source>
        <dbReference type="SAM" id="SignalP"/>
    </source>
</evidence>
<reference evidence="2 3" key="1">
    <citation type="submission" date="2024-04" db="EMBL/GenBank/DDBJ databases">
        <title>WGS of bacteria from Torrens River.</title>
        <authorList>
            <person name="Wyrsch E.R."/>
            <person name="Drigo B."/>
        </authorList>
    </citation>
    <scope>NUCLEOTIDE SEQUENCE [LARGE SCALE GENOMIC DNA]</scope>
    <source>
        <strain evidence="2 3">TWI391</strain>
    </source>
</reference>
<accession>A0ABV0BZJ1</accession>
<evidence type="ECO:0000313" key="2">
    <source>
        <dbReference type="EMBL" id="MEN5379463.1"/>
    </source>
</evidence>
<dbReference type="InterPro" id="IPR058060">
    <property type="entry name" value="HYC_CC_PP"/>
</dbReference>
<dbReference type="RefSeq" id="WP_346582229.1">
    <property type="nucleotide sequence ID" value="NZ_JBDJNQ010000010.1"/>
</dbReference>
<keyword evidence="1" id="KW-0732">Signal</keyword>
<dbReference type="Proteomes" id="UP001409291">
    <property type="component" value="Unassembled WGS sequence"/>
</dbReference>
<protein>
    <submittedName>
        <fullName evidence="2">Uncharacterized protein</fullName>
    </submittedName>
</protein>
<dbReference type="EMBL" id="JBDJNQ010000010">
    <property type="protein sequence ID" value="MEN5379463.1"/>
    <property type="molecule type" value="Genomic_DNA"/>
</dbReference>